<comment type="subcellular location">
    <subcellularLocation>
        <location evidence="1">Mitochondrion</location>
    </subcellularLocation>
</comment>
<protein>
    <recommendedName>
        <fullName evidence="6">SAM-dependent methyltransferase</fullName>
    </recommendedName>
</protein>
<dbReference type="GO" id="GO:0032259">
    <property type="term" value="P:methylation"/>
    <property type="evidence" value="ECO:0007669"/>
    <property type="project" value="UniProtKB-KW"/>
</dbReference>
<dbReference type="InterPro" id="IPR029063">
    <property type="entry name" value="SAM-dependent_MTases_sf"/>
</dbReference>
<evidence type="ECO:0000256" key="1">
    <source>
        <dbReference type="ARBA" id="ARBA00004173"/>
    </source>
</evidence>
<dbReference type="InterPro" id="IPR003788">
    <property type="entry name" value="NDUFAF7"/>
</dbReference>
<dbReference type="EMBL" id="UINC01111316">
    <property type="protein sequence ID" value="SVC79442.1"/>
    <property type="molecule type" value="Genomic_DNA"/>
</dbReference>
<evidence type="ECO:0000313" key="5">
    <source>
        <dbReference type="EMBL" id="SVC79442.1"/>
    </source>
</evidence>
<evidence type="ECO:0000256" key="2">
    <source>
        <dbReference type="ARBA" id="ARBA00022603"/>
    </source>
</evidence>
<proteinExistence type="predicted"/>
<evidence type="ECO:0008006" key="6">
    <source>
        <dbReference type="Google" id="ProtNLM"/>
    </source>
</evidence>
<dbReference type="AlphaFoldDB" id="A0A382Q4Q3"/>
<evidence type="ECO:0000256" key="4">
    <source>
        <dbReference type="ARBA" id="ARBA00023128"/>
    </source>
</evidence>
<reference evidence="5" key="1">
    <citation type="submission" date="2018-05" db="EMBL/GenBank/DDBJ databases">
        <authorList>
            <person name="Lanie J.A."/>
            <person name="Ng W.-L."/>
            <person name="Kazmierczak K.M."/>
            <person name="Andrzejewski T.M."/>
            <person name="Davidsen T.M."/>
            <person name="Wayne K.J."/>
            <person name="Tettelin H."/>
            <person name="Glass J.I."/>
            <person name="Rusch D."/>
            <person name="Podicherti R."/>
            <person name="Tsui H.-C.T."/>
            <person name="Winkler M.E."/>
        </authorList>
    </citation>
    <scope>NUCLEOTIDE SEQUENCE</scope>
</reference>
<dbReference type="Pfam" id="PF02636">
    <property type="entry name" value="Methyltransf_28"/>
    <property type="match status" value="1"/>
</dbReference>
<dbReference type="Gene3D" id="3.40.50.12710">
    <property type="match status" value="1"/>
</dbReference>
<dbReference type="SUPFAM" id="SSF53335">
    <property type="entry name" value="S-adenosyl-L-methionine-dependent methyltransferases"/>
    <property type="match status" value="1"/>
</dbReference>
<keyword evidence="2" id="KW-0489">Methyltransferase</keyword>
<keyword evidence="3" id="KW-0808">Transferase</keyword>
<dbReference type="InterPro" id="IPR038375">
    <property type="entry name" value="NDUFAF7_sf"/>
</dbReference>
<dbReference type="GO" id="GO:0035243">
    <property type="term" value="F:protein-arginine omega-N symmetric methyltransferase activity"/>
    <property type="evidence" value="ECO:0007669"/>
    <property type="project" value="TreeGrafter"/>
</dbReference>
<name>A0A382Q4Q3_9ZZZZ</name>
<gene>
    <name evidence="5" type="ORF">METZ01_LOCUS332296</name>
</gene>
<evidence type="ECO:0000256" key="3">
    <source>
        <dbReference type="ARBA" id="ARBA00022679"/>
    </source>
</evidence>
<dbReference type="GO" id="GO:0005739">
    <property type="term" value="C:mitochondrion"/>
    <property type="evidence" value="ECO:0007669"/>
    <property type="project" value="UniProtKB-SubCell"/>
</dbReference>
<dbReference type="PANTHER" id="PTHR12049">
    <property type="entry name" value="PROTEIN ARGININE METHYLTRANSFERASE NDUFAF7, MITOCHONDRIAL"/>
    <property type="match status" value="1"/>
</dbReference>
<dbReference type="PANTHER" id="PTHR12049:SF7">
    <property type="entry name" value="PROTEIN ARGININE METHYLTRANSFERASE NDUFAF7, MITOCHONDRIAL"/>
    <property type="match status" value="1"/>
</dbReference>
<keyword evidence="4" id="KW-0496">Mitochondrion</keyword>
<organism evidence="5">
    <name type="scientific">marine metagenome</name>
    <dbReference type="NCBI Taxonomy" id="408172"/>
    <lineage>
        <taxon>unclassified sequences</taxon>
        <taxon>metagenomes</taxon>
        <taxon>ecological metagenomes</taxon>
    </lineage>
</organism>
<sequence length="315" mass="33559">LLCRDICSYAAGLPDGFAVSLRYVCLDRRAAGPVESGALGASRVLANGLPFKNLTGCVLSNEYLDAFPVHPVVMTSDGLQEVYVGLNGDELVELYGELSQPGLAGRLDDLGIELAPGQTAEINLALEPRLIEIAAALKRGFVLTVDYGRTAQDLYDPEARLRGTLVTYHRHVQTDAPLTLIGRQDITAQVDFTSVASAGEKAGLNTLGLVTQRDFLSNLGLDRLHQQLAGQSLTPRQMQANRAGITDLVRPGGLGEFKVLAQGKNVGTPALWGLERSDEAASPIESLAAPLLTEHHLSLVDGRHLGGEASCRYPG</sequence>
<accession>A0A382Q4Q3</accession>
<feature type="non-terminal residue" evidence="5">
    <location>
        <position position="1"/>
    </location>
</feature>